<dbReference type="SUPFAM" id="SSF51695">
    <property type="entry name" value="PLC-like phosphodiesterases"/>
    <property type="match status" value="1"/>
</dbReference>
<keyword evidence="1" id="KW-0732">Signal</keyword>
<dbReference type="RefSeq" id="WP_252768213.1">
    <property type="nucleotide sequence ID" value="NZ_JAMXMC010000002.1"/>
</dbReference>
<dbReference type="Gene3D" id="3.20.20.190">
    <property type="entry name" value="Phosphatidylinositol (PI) phosphodiesterase"/>
    <property type="match status" value="2"/>
</dbReference>
<evidence type="ECO:0000313" key="2">
    <source>
        <dbReference type="EMBL" id="MCO5975778.1"/>
    </source>
</evidence>
<feature type="signal peptide" evidence="1">
    <location>
        <begin position="1"/>
        <end position="17"/>
    </location>
</feature>
<dbReference type="Proteomes" id="UP001204851">
    <property type="component" value="Unassembled WGS sequence"/>
</dbReference>
<organism evidence="2 3">
    <name type="scientific">Ideonella oryzae</name>
    <dbReference type="NCBI Taxonomy" id="2937441"/>
    <lineage>
        <taxon>Bacteria</taxon>
        <taxon>Pseudomonadati</taxon>
        <taxon>Pseudomonadota</taxon>
        <taxon>Betaproteobacteria</taxon>
        <taxon>Burkholderiales</taxon>
        <taxon>Sphaerotilaceae</taxon>
        <taxon>Ideonella</taxon>
    </lineage>
</organism>
<dbReference type="EMBL" id="JAMXMC010000002">
    <property type="protein sequence ID" value="MCO5975778.1"/>
    <property type="molecule type" value="Genomic_DNA"/>
</dbReference>
<dbReference type="CDD" id="cd08556">
    <property type="entry name" value="GDPD"/>
    <property type="match status" value="1"/>
</dbReference>
<keyword evidence="3" id="KW-1185">Reference proteome</keyword>
<name>A0ABT1BI45_9BURK</name>
<comment type="caution">
    <text evidence="2">The sequence shown here is derived from an EMBL/GenBank/DDBJ whole genome shotgun (WGS) entry which is preliminary data.</text>
</comment>
<sequence>MLLTALVIVLVIPVTRAALKAAVHNADVAWFDEGLQDAWGRLALGEDWAHASPLRQPQDYGWLIDAGPAPVRIAHALGDSGGPEANSVAAMRRAVDAGIRLLEVDLSLESSGELRCAHDPGTPRAAQACTFESLMAALPDGTWLVLDIKSDFAETGERVVHALRANGRARQVVFQLYRPEDMALFERWQAQLNLPGPIVTAYLSHRSVDTVARESARLGVRAFTLPMSRLAAFSRRPDGLSVFVHPVHDCGAWHEAQAAHARGIYTRTEVRCGHG</sequence>
<dbReference type="InterPro" id="IPR017946">
    <property type="entry name" value="PLC-like_Pdiesterase_TIM-brl"/>
</dbReference>
<reference evidence="2 3" key="1">
    <citation type="submission" date="2022-06" db="EMBL/GenBank/DDBJ databases">
        <title>Ideonella sp. NS12-5 Genome sequencing and assembly.</title>
        <authorList>
            <person name="Jung Y."/>
        </authorList>
    </citation>
    <scope>NUCLEOTIDE SEQUENCE [LARGE SCALE GENOMIC DNA]</scope>
    <source>
        <strain evidence="2 3">NS12-5</strain>
    </source>
</reference>
<accession>A0ABT1BI45</accession>
<feature type="chain" id="PRO_5045253167" evidence="1">
    <location>
        <begin position="18"/>
        <end position="275"/>
    </location>
</feature>
<evidence type="ECO:0000313" key="3">
    <source>
        <dbReference type="Proteomes" id="UP001204851"/>
    </source>
</evidence>
<gene>
    <name evidence="2" type="ORF">M0L44_03440</name>
</gene>
<proteinExistence type="predicted"/>
<evidence type="ECO:0000256" key="1">
    <source>
        <dbReference type="SAM" id="SignalP"/>
    </source>
</evidence>
<protein>
    <submittedName>
        <fullName evidence="2">Glycerophosphodiester phosphodiesterase</fullName>
    </submittedName>
</protein>